<dbReference type="AlphaFoldDB" id="A0A166NFX1"/>
<evidence type="ECO:0000313" key="2">
    <source>
        <dbReference type="EMBL" id="KZL65639.1"/>
    </source>
</evidence>
<keyword evidence="3" id="KW-1185">Reference proteome</keyword>
<feature type="region of interest" description="Disordered" evidence="1">
    <location>
        <begin position="171"/>
        <end position="224"/>
    </location>
</feature>
<reference evidence="2 3" key="1">
    <citation type="submission" date="2015-06" db="EMBL/GenBank/DDBJ databases">
        <title>Survival trade-offs in plant roots during colonization by closely related pathogenic and mutualistic fungi.</title>
        <authorList>
            <person name="Hacquard S."/>
            <person name="Kracher B."/>
            <person name="Hiruma K."/>
            <person name="Weinman A."/>
            <person name="Muench P."/>
            <person name="Garrido Oter R."/>
            <person name="Ver Loren van Themaat E."/>
            <person name="Dallerey J.-F."/>
            <person name="Damm U."/>
            <person name="Henrissat B."/>
            <person name="Lespinet O."/>
            <person name="Thon M."/>
            <person name="Kemen E."/>
            <person name="McHardy A.C."/>
            <person name="Schulze-Lefert P."/>
            <person name="O'Connell R.J."/>
        </authorList>
    </citation>
    <scope>NUCLEOTIDE SEQUENCE [LARGE SCALE GENOMIC DNA]</scope>
    <source>
        <strain evidence="2 3">0861</strain>
    </source>
</reference>
<feature type="region of interest" description="Disordered" evidence="1">
    <location>
        <begin position="264"/>
        <end position="288"/>
    </location>
</feature>
<evidence type="ECO:0000256" key="1">
    <source>
        <dbReference type="SAM" id="MobiDB-lite"/>
    </source>
</evidence>
<name>A0A166NFX1_9PEZI</name>
<gene>
    <name evidence="2" type="ORF">CT0861_03143</name>
</gene>
<sequence length="426" mass="47774">MAGKRRELASYLRLAMCPTNDAEVCPSMPQMILSKPHACSLTIEHLRSAGTRMTFGPGCNRRIWQHIIRYRLEPANASWHKWSRLARDIYLVREDGSRWSAAWDRVALPKFRAAAVRHTREAVHRGLARTVDGQRVWEEWADGFLSPEWDGHSFDENEIAALARQVSDLGYVPVVPPRKPEEDAQNNAKPEKDSDDDGGGGGGGGGGDVAVGVGRRPMPPQHQAVGINLDGMWEEARHGTDRVLGPDDSLTVREHVRLNVLNLAPRPPAHSPHGSPTRAVMALSSSPSPRPPYHDNLMAFKTLAELEHLWRQGSERLFEFHAALVRLRFNAVDAASDEAYRARIRDAREKLIEEILCVEDWIDHHLCWRGRQGQQRAIMMMEPGAAVRDARMAYPGSGLLWRHFMAMSEASPALEARFAGLRARYA</sequence>
<proteinExistence type="predicted"/>
<dbReference type="EMBL" id="LFIV01000212">
    <property type="protein sequence ID" value="KZL65639.1"/>
    <property type="molecule type" value="Genomic_DNA"/>
</dbReference>
<protein>
    <submittedName>
        <fullName evidence="2">Uncharacterized protein</fullName>
    </submittedName>
</protein>
<accession>A0A166NFX1</accession>
<feature type="compositionally biased region" description="Gly residues" evidence="1">
    <location>
        <begin position="199"/>
        <end position="209"/>
    </location>
</feature>
<organism evidence="2 3">
    <name type="scientific">Colletotrichum tofieldiae</name>
    <dbReference type="NCBI Taxonomy" id="708197"/>
    <lineage>
        <taxon>Eukaryota</taxon>
        <taxon>Fungi</taxon>
        <taxon>Dikarya</taxon>
        <taxon>Ascomycota</taxon>
        <taxon>Pezizomycotina</taxon>
        <taxon>Sordariomycetes</taxon>
        <taxon>Hypocreomycetidae</taxon>
        <taxon>Glomerellales</taxon>
        <taxon>Glomerellaceae</taxon>
        <taxon>Colletotrichum</taxon>
        <taxon>Colletotrichum spaethianum species complex</taxon>
    </lineage>
</organism>
<dbReference type="Proteomes" id="UP000076552">
    <property type="component" value="Unassembled WGS sequence"/>
</dbReference>
<comment type="caution">
    <text evidence="2">The sequence shown here is derived from an EMBL/GenBank/DDBJ whole genome shotgun (WGS) entry which is preliminary data.</text>
</comment>
<evidence type="ECO:0000313" key="3">
    <source>
        <dbReference type="Proteomes" id="UP000076552"/>
    </source>
</evidence>